<dbReference type="EMBL" id="JAAGOH010000001">
    <property type="protein sequence ID" value="NDY89761.1"/>
    <property type="molecule type" value="Genomic_DNA"/>
</dbReference>
<dbReference type="InterPro" id="IPR009679">
    <property type="entry name" value="Phage_186_CII-like"/>
</dbReference>
<gene>
    <name evidence="1" type="ORF">G3A44_00975</name>
</gene>
<dbReference type="AlphaFoldDB" id="A0A7C9TGJ8"/>
<dbReference type="GO" id="GO:0003677">
    <property type="term" value="F:DNA binding"/>
    <property type="evidence" value="ECO:0007669"/>
    <property type="project" value="InterPro"/>
</dbReference>
<comment type="caution">
    <text evidence="1">The sequence shown here is derived from an EMBL/GenBank/DDBJ whole genome shotgun (WGS) entry which is preliminary data.</text>
</comment>
<reference evidence="1 2" key="1">
    <citation type="submission" date="2020-02" db="EMBL/GenBank/DDBJ databases">
        <title>Ideonella bacterium strain TBM-1.</title>
        <authorList>
            <person name="Chen W.-M."/>
        </authorList>
    </citation>
    <scope>NUCLEOTIDE SEQUENCE [LARGE SCALE GENOMIC DNA]</scope>
    <source>
        <strain evidence="1 2">TBM-1</strain>
    </source>
</reference>
<evidence type="ECO:0000313" key="1">
    <source>
        <dbReference type="EMBL" id="NDY89761.1"/>
    </source>
</evidence>
<accession>A0A7C9TGJ8</accession>
<name>A0A7C9TGJ8_9BURK</name>
<sequence length="146" mass="15641">MSAQDIADWLGKPRDTLYKEVDPRNRMAKAGAVDVVTATQYTANWVFLNAFAAEVGAVVVPMPGGAAAGTGHAHIAELAKQFAELVAKVSSSLADDDITENELHDCQREAGELIAAVQAALAFIQAMRARKADSLERRAYALRELS</sequence>
<proteinExistence type="predicted"/>
<protein>
    <submittedName>
        <fullName evidence="1">Uncharacterized protein</fullName>
    </submittedName>
</protein>
<evidence type="ECO:0000313" key="2">
    <source>
        <dbReference type="Proteomes" id="UP000484255"/>
    </source>
</evidence>
<keyword evidence="2" id="KW-1185">Reference proteome</keyword>
<organism evidence="1 2">
    <name type="scientific">Ideonella livida</name>
    <dbReference type="NCBI Taxonomy" id="2707176"/>
    <lineage>
        <taxon>Bacteria</taxon>
        <taxon>Pseudomonadati</taxon>
        <taxon>Pseudomonadota</taxon>
        <taxon>Betaproteobacteria</taxon>
        <taxon>Burkholderiales</taxon>
        <taxon>Sphaerotilaceae</taxon>
        <taxon>Ideonella</taxon>
    </lineage>
</organism>
<dbReference type="Pfam" id="PF06892">
    <property type="entry name" value="Phage_CP76"/>
    <property type="match status" value="1"/>
</dbReference>
<dbReference type="Proteomes" id="UP000484255">
    <property type="component" value="Unassembled WGS sequence"/>
</dbReference>